<dbReference type="RefSeq" id="WP_151691479.1">
    <property type="nucleotide sequence ID" value="NZ_BMGX01000002.1"/>
</dbReference>
<accession>A0A6L3ZGF7</accession>
<proteinExistence type="predicted"/>
<keyword evidence="1" id="KW-0472">Membrane</keyword>
<keyword evidence="1" id="KW-1133">Transmembrane helix</keyword>
<protein>
    <recommendedName>
        <fullName evidence="4">YtxH domain-containing protein</fullName>
    </recommendedName>
</protein>
<evidence type="ECO:0000256" key="1">
    <source>
        <dbReference type="SAM" id="Phobius"/>
    </source>
</evidence>
<keyword evidence="3" id="KW-1185">Reference proteome</keyword>
<evidence type="ECO:0000313" key="2">
    <source>
        <dbReference type="EMBL" id="KAB2816907.1"/>
    </source>
</evidence>
<organism evidence="2 3">
    <name type="scientific">Phaeocystidibacter marisrubri</name>
    <dbReference type="NCBI Taxonomy" id="1577780"/>
    <lineage>
        <taxon>Bacteria</taxon>
        <taxon>Pseudomonadati</taxon>
        <taxon>Bacteroidota</taxon>
        <taxon>Flavobacteriia</taxon>
        <taxon>Flavobacteriales</taxon>
        <taxon>Phaeocystidibacteraceae</taxon>
        <taxon>Phaeocystidibacter</taxon>
    </lineage>
</organism>
<name>A0A6L3ZGF7_9FLAO</name>
<dbReference type="Pfam" id="PF19628">
    <property type="entry name" value="DUF6132"/>
    <property type="match status" value="1"/>
</dbReference>
<dbReference type="OrthoDB" id="2062758at2"/>
<keyword evidence="1" id="KW-0812">Transmembrane</keyword>
<evidence type="ECO:0008006" key="4">
    <source>
        <dbReference type="Google" id="ProtNLM"/>
    </source>
</evidence>
<reference evidence="2 3" key="1">
    <citation type="submission" date="2019-10" db="EMBL/GenBank/DDBJ databases">
        <title>Genome sequence of Phaeocystidibacter marisrubri JCM30614 (type strain).</title>
        <authorList>
            <person name="Bowman J.P."/>
        </authorList>
    </citation>
    <scope>NUCLEOTIDE SEQUENCE [LARGE SCALE GENOMIC DNA]</scope>
    <source>
        <strain evidence="2 3">JCM 30614</strain>
    </source>
</reference>
<dbReference type="InterPro" id="IPR045764">
    <property type="entry name" value="DUF6132"/>
</dbReference>
<dbReference type="Proteomes" id="UP000484164">
    <property type="component" value="Unassembled WGS sequence"/>
</dbReference>
<sequence>MNALFQRRWLLWVVGIGVGAIGGYLYYSQIGCESGSCAITSDPTNSTLYGSLMGVFLFDSFYRKDKSSSQNTAE</sequence>
<feature type="transmembrane region" description="Helical" evidence="1">
    <location>
        <begin position="9"/>
        <end position="27"/>
    </location>
</feature>
<comment type="caution">
    <text evidence="2">The sequence shown here is derived from an EMBL/GenBank/DDBJ whole genome shotgun (WGS) entry which is preliminary data.</text>
</comment>
<dbReference type="AlphaFoldDB" id="A0A6L3ZGF7"/>
<gene>
    <name evidence="2" type="ORF">F8C82_00485</name>
</gene>
<evidence type="ECO:0000313" key="3">
    <source>
        <dbReference type="Proteomes" id="UP000484164"/>
    </source>
</evidence>
<dbReference type="EMBL" id="WBVQ01000001">
    <property type="protein sequence ID" value="KAB2816907.1"/>
    <property type="molecule type" value="Genomic_DNA"/>
</dbReference>